<reference evidence="2 3" key="1">
    <citation type="submission" date="2014-06" db="EMBL/GenBank/DDBJ databases">
        <title>Draft genome sequence of Bacillus manliponensis JCM 15802 (MCCC 1A00708).</title>
        <authorList>
            <person name="Lai Q."/>
            <person name="Liu Y."/>
            <person name="Shao Z."/>
        </authorList>
    </citation>
    <scope>NUCLEOTIDE SEQUENCE [LARGE SCALE GENOMIC DNA]</scope>
    <source>
        <strain evidence="2 3">JCM 15802</strain>
    </source>
</reference>
<dbReference type="AlphaFoldDB" id="A0A073JYI2"/>
<gene>
    <name evidence="2" type="ORF">BAMA_23360</name>
</gene>
<dbReference type="STRING" id="574376.BAMA_23360"/>
<dbReference type="Gene3D" id="3.40.30.10">
    <property type="entry name" value="Glutaredoxin"/>
    <property type="match status" value="1"/>
</dbReference>
<feature type="domain" description="Thioredoxin" evidence="1">
    <location>
        <begin position="15"/>
        <end position="85"/>
    </location>
</feature>
<dbReference type="eggNOG" id="COG0526">
    <property type="taxonomic scope" value="Bacteria"/>
</dbReference>
<name>A0A073JYI2_9BACI</name>
<dbReference type="InterPro" id="IPR036249">
    <property type="entry name" value="Thioredoxin-like_sf"/>
</dbReference>
<dbReference type="SUPFAM" id="SSF52833">
    <property type="entry name" value="Thioredoxin-like"/>
    <property type="match status" value="1"/>
</dbReference>
<dbReference type="Pfam" id="PF00085">
    <property type="entry name" value="Thioredoxin"/>
    <property type="match status" value="1"/>
</dbReference>
<proteinExistence type="predicted"/>
<dbReference type="RefSeq" id="WP_034639127.1">
    <property type="nucleotide sequence ID" value="NZ_CBCSJC010000023.1"/>
</dbReference>
<dbReference type="EMBL" id="JOTN01000008">
    <property type="protein sequence ID" value="KEK19316.1"/>
    <property type="molecule type" value="Genomic_DNA"/>
</dbReference>
<accession>A0A073JYI2</accession>
<comment type="caution">
    <text evidence="2">The sequence shown here is derived from an EMBL/GenBank/DDBJ whole genome shotgun (WGS) entry which is preliminary data.</text>
</comment>
<evidence type="ECO:0000313" key="2">
    <source>
        <dbReference type="EMBL" id="KEK19316.1"/>
    </source>
</evidence>
<dbReference type="CDD" id="cd02947">
    <property type="entry name" value="TRX_family"/>
    <property type="match status" value="1"/>
</dbReference>
<protein>
    <submittedName>
        <fullName evidence="2">Thioredoxin</fullName>
    </submittedName>
</protein>
<evidence type="ECO:0000313" key="3">
    <source>
        <dbReference type="Proteomes" id="UP000027822"/>
    </source>
</evidence>
<dbReference type="InterPro" id="IPR013766">
    <property type="entry name" value="Thioredoxin_domain"/>
</dbReference>
<sequence>MKNFENVEELTTYIEQQPLVSLFIKTENCGVCDVMLEKVSTLLNQYCNVKQIVISLQDMKEVSAKYLVFTAPTIILFKDGKEIMRESRFISLGKIERMLQLF</sequence>
<evidence type="ECO:0000259" key="1">
    <source>
        <dbReference type="Pfam" id="PF00085"/>
    </source>
</evidence>
<dbReference type="Proteomes" id="UP000027822">
    <property type="component" value="Unassembled WGS sequence"/>
</dbReference>
<keyword evidence="3" id="KW-1185">Reference proteome</keyword>
<organism evidence="2 3">
    <name type="scientific">Bacillus manliponensis</name>
    <dbReference type="NCBI Taxonomy" id="574376"/>
    <lineage>
        <taxon>Bacteria</taxon>
        <taxon>Bacillati</taxon>
        <taxon>Bacillota</taxon>
        <taxon>Bacilli</taxon>
        <taxon>Bacillales</taxon>
        <taxon>Bacillaceae</taxon>
        <taxon>Bacillus</taxon>
        <taxon>Bacillus cereus group</taxon>
    </lineage>
</organism>
<dbReference type="OrthoDB" id="411356at2"/>